<accession>A0AAE3TDV9</accession>
<dbReference type="RefSeq" id="WP_321536686.1">
    <property type="nucleotide sequence ID" value="NZ_JARGDL010000021.1"/>
</dbReference>
<dbReference type="Proteomes" id="UP001221302">
    <property type="component" value="Unassembled WGS sequence"/>
</dbReference>
<organism evidence="1 2">
    <name type="scientific">Stygiobacter electus</name>
    <dbReference type="NCBI Taxonomy" id="3032292"/>
    <lineage>
        <taxon>Bacteria</taxon>
        <taxon>Pseudomonadati</taxon>
        <taxon>Ignavibacteriota</taxon>
        <taxon>Ignavibacteria</taxon>
        <taxon>Ignavibacteriales</taxon>
        <taxon>Melioribacteraceae</taxon>
        <taxon>Stygiobacter</taxon>
    </lineage>
</organism>
<gene>
    <name evidence="1" type="ORF">P0M35_12195</name>
</gene>
<proteinExistence type="predicted"/>
<dbReference type="EMBL" id="JARGDL010000021">
    <property type="protein sequence ID" value="MDF1612916.1"/>
    <property type="molecule type" value="Genomic_DNA"/>
</dbReference>
<dbReference type="AlphaFoldDB" id="A0AAE3TDV9"/>
<protein>
    <submittedName>
        <fullName evidence="1">Uncharacterized protein</fullName>
    </submittedName>
</protein>
<comment type="caution">
    <text evidence="1">The sequence shown here is derived from an EMBL/GenBank/DDBJ whole genome shotgun (WGS) entry which is preliminary data.</text>
</comment>
<evidence type="ECO:0000313" key="2">
    <source>
        <dbReference type="Proteomes" id="UP001221302"/>
    </source>
</evidence>
<evidence type="ECO:0000313" key="1">
    <source>
        <dbReference type="EMBL" id="MDF1612916.1"/>
    </source>
</evidence>
<reference evidence="1" key="1">
    <citation type="submission" date="2023-03" db="EMBL/GenBank/DDBJ databases">
        <title>Stygiobacter electus gen. nov., sp. nov., facultatively anaerobic thermotolerant bacterium of the class Ignavibacteria from a well of Yessentuki mineral water deposit.</title>
        <authorList>
            <person name="Podosokorskaya O.A."/>
            <person name="Elcheninov A.G."/>
            <person name="Petrova N.F."/>
            <person name="Zavarzina D.G."/>
            <person name="Kublanov I.V."/>
            <person name="Merkel A.Y."/>
        </authorList>
    </citation>
    <scope>NUCLEOTIDE SEQUENCE</scope>
    <source>
        <strain evidence="1">09-Me</strain>
    </source>
</reference>
<name>A0AAE3TDV9_9BACT</name>
<sequence>MEIWNVHLTNSEVLKIKSKKKDLLKSEKKYLSAVSIENDNEKEILLNRNAIVWLSKEEKQAEKED</sequence>
<keyword evidence="2" id="KW-1185">Reference proteome</keyword>